<dbReference type="GO" id="GO:0000105">
    <property type="term" value="P:L-histidine biosynthetic process"/>
    <property type="evidence" value="ECO:0007669"/>
    <property type="project" value="UniProtKB-KW"/>
</dbReference>
<comment type="pathway">
    <text evidence="1">One-carbon metabolism; tetrahydrofolate interconversion.</text>
</comment>
<dbReference type="Gene3D" id="3.40.50.10860">
    <property type="entry name" value="Leucine Dehydrogenase, chain A, domain 1"/>
    <property type="match status" value="1"/>
</dbReference>
<dbReference type="GO" id="GO:0004477">
    <property type="term" value="F:methenyltetrahydrofolate cyclohydrolase activity"/>
    <property type="evidence" value="ECO:0007669"/>
    <property type="project" value="TreeGrafter"/>
</dbReference>
<dbReference type="PANTHER" id="PTHR48099">
    <property type="entry name" value="C-1-TETRAHYDROFOLATE SYNTHASE, CYTOPLASMIC-RELATED"/>
    <property type="match status" value="1"/>
</dbReference>
<evidence type="ECO:0000256" key="9">
    <source>
        <dbReference type="ARBA" id="ARBA00023102"/>
    </source>
</evidence>
<keyword evidence="8" id="KW-0560">Oxidoreductase</keyword>
<evidence type="ECO:0000256" key="8">
    <source>
        <dbReference type="ARBA" id="ARBA00023002"/>
    </source>
</evidence>
<feature type="domain" description="Tetrahydrofolate dehydrogenase/cyclohydrolase catalytic" evidence="12">
    <location>
        <begin position="6"/>
        <end position="115"/>
    </location>
</feature>
<dbReference type="InterPro" id="IPR020630">
    <property type="entry name" value="THF_DH/CycHdrlase_cat_dom"/>
</dbReference>
<evidence type="ECO:0000313" key="13">
    <source>
        <dbReference type="EMBL" id="HHF57847.1"/>
    </source>
</evidence>
<dbReference type="PANTHER" id="PTHR48099:SF5">
    <property type="entry name" value="C-1-TETRAHYDROFOLATE SYNTHASE, CYTOPLASMIC"/>
    <property type="match status" value="1"/>
</dbReference>
<gene>
    <name evidence="13" type="ORF">ENL41_00300</name>
</gene>
<keyword evidence="11" id="KW-0511">Multifunctional enzyme</keyword>
<evidence type="ECO:0000256" key="5">
    <source>
        <dbReference type="ARBA" id="ARBA00022755"/>
    </source>
</evidence>
<evidence type="ECO:0000259" key="12">
    <source>
        <dbReference type="Pfam" id="PF00763"/>
    </source>
</evidence>
<reference evidence="13" key="1">
    <citation type="journal article" date="2020" name="mSystems">
        <title>Genome- and Community-Level Interaction Insights into Carbon Utilization and Element Cycling Functions of Hydrothermarchaeota in Hydrothermal Sediment.</title>
        <authorList>
            <person name="Zhou Z."/>
            <person name="Liu Y."/>
            <person name="Xu W."/>
            <person name="Pan J."/>
            <person name="Luo Z.H."/>
            <person name="Li M."/>
        </authorList>
    </citation>
    <scope>NUCLEOTIDE SEQUENCE [LARGE SCALE GENOMIC DNA]</scope>
    <source>
        <strain evidence="13">HyVt-94</strain>
    </source>
</reference>
<dbReference type="EC" id="3.5.4.9" evidence="3"/>
<evidence type="ECO:0000256" key="3">
    <source>
        <dbReference type="ARBA" id="ARBA00012776"/>
    </source>
</evidence>
<dbReference type="PRINTS" id="PR00085">
    <property type="entry name" value="THFDHDRGNASE"/>
</dbReference>
<keyword evidence="6" id="KW-0378">Hydrolase</keyword>
<keyword evidence="4" id="KW-0554">One-carbon metabolism</keyword>
<proteinExistence type="predicted"/>
<dbReference type="GO" id="GO:0006164">
    <property type="term" value="P:purine nucleotide biosynthetic process"/>
    <property type="evidence" value="ECO:0007669"/>
    <property type="project" value="UniProtKB-KW"/>
</dbReference>
<dbReference type="Proteomes" id="UP000886014">
    <property type="component" value="Unassembled WGS sequence"/>
</dbReference>
<keyword evidence="9" id="KW-0028">Amino-acid biosynthesis</keyword>
<dbReference type="SUPFAM" id="SSF51735">
    <property type="entry name" value="NAD(P)-binding Rossmann-fold domains"/>
    <property type="match status" value="1"/>
</dbReference>
<evidence type="ECO:0000256" key="2">
    <source>
        <dbReference type="ARBA" id="ARBA00011738"/>
    </source>
</evidence>
<evidence type="ECO:0000256" key="7">
    <source>
        <dbReference type="ARBA" id="ARBA00022857"/>
    </source>
</evidence>
<dbReference type="EMBL" id="DRTV01000024">
    <property type="protein sequence ID" value="HHF57847.1"/>
    <property type="molecule type" value="Genomic_DNA"/>
</dbReference>
<dbReference type="GO" id="GO:0004488">
    <property type="term" value="F:methylenetetrahydrofolate dehydrogenase (NADP+) activity"/>
    <property type="evidence" value="ECO:0007669"/>
    <property type="project" value="InterPro"/>
</dbReference>
<feature type="non-terminal residue" evidence="13">
    <location>
        <position position="165"/>
    </location>
</feature>
<dbReference type="GO" id="GO:0035999">
    <property type="term" value="P:tetrahydrofolate interconversion"/>
    <property type="evidence" value="ECO:0007669"/>
    <property type="project" value="TreeGrafter"/>
</dbReference>
<dbReference type="GO" id="GO:0009086">
    <property type="term" value="P:methionine biosynthetic process"/>
    <property type="evidence" value="ECO:0007669"/>
    <property type="project" value="UniProtKB-KW"/>
</dbReference>
<dbReference type="SUPFAM" id="SSF53223">
    <property type="entry name" value="Aminoacid dehydrogenase-like, N-terminal domain"/>
    <property type="match status" value="1"/>
</dbReference>
<dbReference type="GO" id="GO:0005829">
    <property type="term" value="C:cytosol"/>
    <property type="evidence" value="ECO:0007669"/>
    <property type="project" value="TreeGrafter"/>
</dbReference>
<evidence type="ECO:0000256" key="10">
    <source>
        <dbReference type="ARBA" id="ARBA00023167"/>
    </source>
</evidence>
<dbReference type="FunFam" id="3.40.50.10860:FF:000005">
    <property type="entry name" value="C-1-tetrahydrofolate synthase, cytoplasmic, putative"/>
    <property type="match status" value="1"/>
</dbReference>
<evidence type="ECO:0000256" key="1">
    <source>
        <dbReference type="ARBA" id="ARBA00004777"/>
    </source>
</evidence>
<comment type="caution">
    <text evidence="13">The sequence shown here is derived from an EMBL/GenBank/DDBJ whole genome shotgun (WGS) entry which is preliminary data.</text>
</comment>
<accession>A0A7C5E782</accession>
<keyword evidence="7" id="KW-0521">NADP</keyword>
<comment type="subunit">
    <text evidence="2">Homodimer.</text>
</comment>
<evidence type="ECO:0000256" key="6">
    <source>
        <dbReference type="ARBA" id="ARBA00022801"/>
    </source>
</evidence>
<dbReference type="Pfam" id="PF00763">
    <property type="entry name" value="THF_DHG_CYH"/>
    <property type="match status" value="1"/>
</dbReference>
<evidence type="ECO:0000256" key="4">
    <source>
        <dbReference type="ARBA" id="ARBA00022563"/>
    </source>
</evidence>
<dbReference type="Gene3D" id="3.40.50.720">
    <property type="entry name" value="NAD(P)-binding Rossmann-like Domain"/>
    <property type="match status" value="1"/>
</dbReference>
<organism evidence="13">
    <name type="scientific">candidate division WOR-3 bacterium</name>
    <dbReference type="NCBI Taxonomy" id="2052148"/>
    <lineage>
        <taxon>Bacteria</taxon>
        <taxon>Bacteria division WOR-3</taxon>
    </lineage>
</organism>
<keyword evidence="9" id="KW-0368">Histidine biosynthesis</keyword>
<dbReference type="InterPro" id="IPR000672">
    <property type="entry name" value="THF_DH/CycHdrlase"/>
</dbReference>
<keyword evidence="5" id="KW-0658">Purine biosynthesis</keyword>
<dbReference type="AlphaFoldDB" id="A0A7C5E782"/>
<keyword evidence="10" id="KW-0486">Methionine biosynthesis</keyword>
<dbReference type="InterPro" id="IPR036291">
    <property type="entry name" value="NAD(P)-bd_dom_sf"/>
</dbReference>
<protein>
    <recommendedName>
        <fullName evidence="3">methenyltetrahydrofolate cyclohydrolase</fullName>
        <ecNumber evidence="3">3.5.4.9</ecNumber>
    </recommendedName>
</protein>
<dbReference type="InterPro" id="IPR046346">
    <property type="entry name" value="Aminoacid_DH-like_N_sf"/>
</dbReference>
<evidence type="ECO:0000256" key="11">
    <source>
        <dbReference type="ARBA" id="ARBA00023268"/>
    </source>
</evidence>
<sequence>MSAKIIDGKSIARKIYEEIKPQIEVYCPTLAIIQIGDDPGSSVYRRSIEKRAYKLGVKTETFLLESDITEKAIIDLIQQLNRDKNINGLIVQRPLPSHIKENVVLDVMDPLKDIDGATSYNLGKLVKKEEGLFPSTPLGVIKILEESGFDLTGKDVTLIGRSVVV</sequence>
<name>A0A7C5E782_UNCW3</name>